<dbReference type="AlphaFoldDB" id="A0A1I7WGB9"/>
<reference evidence="2" key="1">
    <citation type="submission" date="2016-11" db="UniProtKB">
        <authorList>
            <consortium name="WormBaseParasite"/>
        </authorList>
    </citation>
    <scope>IDENTIFICATION</scope>
</reference>
<accession>A0A1I7WGB9</accession>
<protein>
    <submittedName>
        <fullName evidence="2">Uncharacterized protein</fullName>
    </submittedName>
</protein>
<evidence type="ECO:0000313" key="1">
    <source>
        <dbReference type="Proteomes" id="UP000095283"/>
    </source>
</evidence>
<keyword evidence="1" id="KW-1185">Reference proteome</keyword>
<evidence type="ECO:0000313" key="2">
    <source>
        <dbReference type="WBParaSite" id="Hba_04001"/>
    </source>
</evidence>
<dbReference type="Proteomes" id="UP000095283">
    <property type="component" value="Unplaced"/>
</dbReference>
<sequence length="19" mass="2254">MKRSEKASVMSEVMFRHIS</sequence>
<dbReference type="WBParaSite" id="Hba_04001">
    <property type="protein sequence ID" value="Hba_04001"/>
    <property type="gene ID" value="Hba_04001"/>
</dbReference>
<name>A0A1I7WGB9_HETBA</name>
<organism evidence="1 2">
    <name type="scientific">Heterorhabditis bacteriophora</name>
    <name type="common">Entomopathogenic nematode worm</name>
    <dbReference type="NCBI Taxonomy" id="37862"/>
    <lineage>
        <taxon>Eukaryota</taxon>
        <taxon>Metazoa</taxon>
        <taxon>Ecdysozoa</taxon>
        <taxon>Nematoda</taxon>
        <taxon>Chromadorea</taxon>
        <taxon>Rhabditida</taxon>
        <taxon>Rhabditina</taxon>
        <taxon>Rhabditomorpha</taxon>
        <taxon>Strongyloidea</taxon>
        <taxon>Heterorhabditidae</taxon>
        <taxon>Heterorhabditis</taxon>
    </lineage>
</organism>
<proteinExistence type="predicted"/>